<dbReference type="RefSeq" id="WP_108823748.1">
    <property type="nucleotide sequence ID" value="NZ_CP023004.1"/>
</dbReference>
<evidence type="ECO:0000256" key="3">
    <source>
        <dbReference type="HAMAP-Rule" id="MF_01357"/>
    </source>
</evidence>
<keyword evidence="3" id="KW-0830">Ubiquinone</keyword>
<dbReference type="Proteomes" id="UP000244896">
    <property type="component" value="Chromosome"/>
</dbReference>
<comment type="subcellular location">
    <subcellularLocation>
        <location evidence="3">Cell membrane</location>
        <topology evidence="3">Peripheral membrane protein</topology>
        <orientation evidence="3">Cytoplasmic side</orientation>
    </subcellularLocation>
</comment>
<evidence type="ECO:0000256" key="2">
    <source>
        <dbReference type="ARBA" id="ARBA00022448"/>
    </source>
</evidence>
<dbReference type="OrthoDB" id="9803286at2"/>
<dbReference type="InterPro" id="IPR010218">
    <property type="entry name" value="NADH_DH_suC"/>
</dbReference>
<dbReference type="GO" id="GO:0050136">
    <property type="term" value="F:NADH dehydrogenase (quinone) (non-electrogenic) activity"/>
    <property type="evidence" value="ECO:0007669"/>
    <property type="project" value="UniProtKB-UniRule"/>
</dbReference>
<dbReference type="GO" id="GO:0048038">
    <property type="term" value="F:quinone binding"/>
    <property type="evidence" value="ECO:0007669"/>
    <property type="project" value="UniProtKB-KW"/>
</dbReference>
<comment type="catalytic activity">
    <reaction evidence="3 5">
        <text>a quinone + NADH + 5 H(+)(in) = a quinol + NAD(+) + 4 H(+)(out)</text>
        <dbReference type="Rhea" id="RHEA:57888"/>
        <dbReference type="ChEBI" id="CHEBI:15378"/>
        <dbReference type="ChEBI" id="CHEBI:24646"/>
        <dbReference type="ChEBI" id="CHEBI:57540"/>
        <dbReference type="ChEBI" id="CHEBI:57945"/>
        <dbReference type="ChEBI" id="CHEBI:132124"/>
    </reaction>
</comment>
<accession>A0A2U8DZ90</accession>
<dbReference type="EMBL" id="CP023004">
    <property type="protein sequence ID" value="AWI07940.1"/>
    <property type="molecule type" value="Genomic_DNA"/>
</dbReference>
<evidence type="ECO:0000313" key="8">
    <source>
        <dbReference type="EMBL" id="AWI07940.1"/>
    </source>
</evidence>
<reference evidence="8 9" key="1">
    <citation type="journal article" date="2018" name="Syst. Appl. Microbiol.">
        <title>Ereboglobus luteus gen. nov. sp. nov. from cockroach guts, and new insights into the oxygen relationship of the genera Opitutus and Didymococcus (Verrucomicrobia: Opitutaceae).</title>
        <authorList>
            <person name="Tegtmeier D."/>
            <person name="Belitz A."/>
            <person name="Radek R."/>
            <person name="Heimerl T."/>
            <person name="Brune A."/>
        </authorList>
    </citation>
    <scope>NUCLEOTIDE SEQUENCE [LARGE SCALE GENOMIC DNA]</scope>
    <source>
        <strain evidence="8 9">Ho45</strain>
    </source>
</reference>
<feature type="domain" description="NADH:ubiquinone oxidoreductase 30kDa subunit" evidence="7">
    <location>
        <begin position="42"/>
        <end position="165"/>
    </location>
</feature>
<keyword evidence="3 5" id="KW-0874">Quinone</keyword>
<evidence type="ECO:0000256" key="4">
    <source>
        <dbReference type="RuleBase" id="RU003456"/>
    </source>
</evidence>
<evidence type="ECO:0000256" key="1">
    <source>
        <dbReference type="ARBA" id="ARBA00007569"/>
    </source>
</evidence>
<dbReference type="InterPro" id="IPR037232">
    <property type="entry name" value="NADH_quin_OxRdtase_su_C/D-like"/>
</dbReference>
<dbReference type="EC" id="7.1.1.-" evidence="3"/>
<dbReference type="SUPFAM" id="SSF143243">
    <property type="entry name" value="Nqo5-like"/>
    <property type="match status" value="1"/>
</dbReference>
<dbReference type="HAMAP" id="MF_01357">
    <property type="entry name" value="NDH1_NuoC"/>
    <property type="match status" value="1"/>
</dbReference>
<comment type="subunit">
    <text evidence="3">NDH-1 is composed of 14 different subunits. Subunits NuoB, C, D, E, F, and G constitute the peripheral sector of the complex.</text>
</comment>
<keyword evidence="3" id="KW-0472">Membrane</keyword>
<dbReference type="NCBIfam" id="TIGR01961">
    <property type="entry name" value="NuoC_fam"/>
    <property type="match status" value="1"/>
</dbReference>
<keyword evidence="3" id="KW-1003">Cell membrane</keyword>
<comment type="similarity">
    <text evidence="1 3 4">Belongs to the complex I 30 kDa subunit family.</text>
</comment>
<dbReference type="KEGG" id="elut:CKA38_00505"/>
<evidence type="ECO:0000256" key="6">
    <source>
        <dbReference type="SAM" id="MobiDB-lite"/>
    </source>
</evidence>
<dbReference type="PANTHER" id="PTHR10884:SF14">
    <property type="entry name" value="NADH DEHYDROGENASE [UBIQUINONE] IRON-SULFUR PROTEIN 3, MITOCHONDRIAL"/>
    <property type="match status" value="1"/>
</dbReference>
<evidence type="ECO:0000313" key="9">
    <source>
        <dbReference type="Proteomes" id="UP000244896"/>
    </source>
</evidence>
<keyword evidence="2 3" id="KW-0813">Transport</keyword>
<dbReference type="Gene3D" id="3.30.460.80">
    <property type="entry name" value="NADH:ubiquinone oxidoreductase, 30kDa subunit"/>
    <property type="match status" value="1"/>
</dbReference>
<keyword evidence="3 4" id="KW-0520">NAD</keyword>
<sequence>MSDAISETNTTATSGIVATLREKFPQSAEKITPRASADHPAVNVPADAAVAILTYLRDEHGYEMLSDLTAVDWAEGSSPRFTVVWHLLSVTINPGVCLRVAADCASDTEPEMPSVAGIWPAANWHERETFDMFGIVFTGHPDLRRILMWDGYPHHPLRKEFPLAGMDDELPDPEVEAETKARLVAAPMAGGPFVASTGNLNLAESEPRAKDQSWSEENPKPENLKG</sequence>
<dbReference type="Pfam" id="PF00329">
    <property type="entry name" value="Complex1_30kDa"/>
    <property type="match status" value="1"/>
</dbReference>
<feature type="region of interest" description="Disordered" evidence="6">
    <location>
        <begin position="195"/>
        <end position="226"/>
    </location>
</feature>
<proteinExistence type="inferred from homology"/>
<evidence type="ECO:0000259" key="7">
    <source>
        <dbReference type="Pfam" id="PF00329"/>
    </source>
</evidence>
<dbReference type="AlphaFoldDB" id="A0A2U8DZ90"/>
<dbReference type="GO" id="GO:0005886">
    <property type="term" value="C:plasma membrane"/>
    <property type="evidence" value="ECO:0007669"/>
    <property type="project" value="UniProtKB-SubCell"/>
</dbReference>
<organism evidence="8 9">
    <name type="scientific">Ereboglobus luteus</name>
    <dbReference type="NCBI Taxonomy" id="1796921"/>
    <lineage>
        <taxon>Bacteria</taxon>
        <taxon>Pseudomonadati</taxon>
        <taxon>Verrucomicrobiota</taxon>
        <taxon>Opitutia</taxon>
        <taxon>Opitutales</taxon>
        <taxon>Opitutaceae</taxon>
        <taxon>Ereboglobus</taxon>
    </lineage>
</organism>
<dbReference type="GO" id="GO:0008137">
    <property type="term" value="F:NADH dehydrogenase (ubiquinone) activity"/>
    <property type="evidence" value="ECO:0007669"/>
    <property type="project" value="InterPro"/>
</dbReference>
<keyword evidence="9" id="KW-1185">Reference proteome</keyword>
<name>A0A2U8DZ90_9BACT</name>
<gene>
    <name evidence="3" type="primary">nuoC</name>
    <name evidence="8" type="ORF">CKA38_00505</name>
</gene>
<dbReference type="InterPro" id="IPR020396">
    <property type="entry name" value="NADH_UbQ_OxRdtase_CS"/>
</dbReference>
<comment type="function">
    <text evidence="3">NDH-1 shuttles electrons from NADH, via FMN and iron-sulfur (Fe-S) centers, to quinones in the respiratory chain. The immediate electron acceptor for the enzyme in this species is believed to be ubiquinone. Couples the redox reaction to proton translocation (for every two electrons transferred, four hydrogen ions are translocated across the cytoplasmic membrane), and thus conserves the redox energy in a proton gradient.</text>
</comment>
<dbReference type="InterPro" id="IPR001268">
    <property type="entry name" value="NADH_UbQ_OxRdtase_30kDa_su"/>
</dbReference>
<keyword evidence="3 4" id="KW-1278">Translocase</keyword>
<feature type="compositionally biased region" description="Basic and acidic residues" evidence="6">
    <location>
        <begin position="205"/>
        <end position="226"/>
    </location>
</feature>
<dbReference type="PROSITE" id="PS00542">
    <property type="entry name" value="COMPLEX1_30K"/>
    <property type="match status" value="1"/>
</dbReference>
<evidence type="ECO:0000256" key="5">
    <source>
        <dbReference type="RuleBase" id="RU003582"/>
    </source>
</evidence>
<dbReference type="PANTHER" id="PTHR10884">
    <property type="entry name" value="NADH DEHYDROGENASE UBIQUINONE IRON-SULFUR PROTEIN 3"/>
    <property type="match status" value="1"/>
</dbReference>
<protein>
    <recommendedName>
        <fullName evidence="3">NADH-quinone oxidoreductase subunit C</fullName>
        <ecNumber evidence="3">7.1.1.-</ecNumber>
    </recommendedName>
    <alternativeName>
        <fullName evidence="3">NADH dehydrogenase I subunit C</fullName>
    </alternativeName>
    <alternativeName>
        <fullName evidence="3">NDH-1 subunit C</fullName>
    </alternativeName>
</protein>